<evidence type="ECO:0000259" key="5">
    <source>
        <dbReference type="PROSITE" id="PS51755"/>
    </source>
</evidence>
<dbReference type="GO" id="GO:0032993">
    <property type="term" value="C:protein-DNA complex"/>
    <property type="evidence" value="ECO:0007669"/>
    <property type="project" value="TreeGrafter"/>
</dbReference>
<feature type="modified residue" description="4-aspartylphosphate" evidence="2">
    <location>
        <position position="55"/>
    </location>
</feature>
<name>A0A2W6AKR8_9BACT</name>
<evidence type="ECO:0000256" key="1">
    <source>
        <dbReference type="ARBA" id="ARBA00023125"/>
    </source>
</evidence>
<dbReference type="CDD" id="cd17574">
    <property type="entry name" value="REC_OmpR"/>
    <property type="match status" value="1"/>
</dbReference>
<gene>
    <name evidence="7" type="ORF">DLM65_00365</name>
    <name evidence="6" type="ORF">JF886_16545</name>
</gene>
<dbReference type="GO" id="GO:0000156">
    <property type="term" value="F:phosphorelay response regulator activity"/>
    <property type="evidence" value="ECO:0007669"/>
    <property type="project" value="TreeGrafter"/>
</dbReference>
<feature type="domain" description="OmpR/PhoB-type" evidence="5">
    <location>
        <begin position="128"/>
        <end position="227"/>
    </location>
</feature>
<evidence type="ECO:0000313" key="6">
    <source>
        <dbReference type="EMBL" id="MBJ7596437.1"/>
    </source>
</evidence>
<protein>
    <submittedName>
        <fullName evidence="7">DNA-binding response regulator</fullName>
    </submittedName>
    <submittedName>
        <fullName evidence="6">Response regulator transcription factor</fullName>
    </submittedName>
</protein>
<keyword evidence="2" id="KW-0597">Phosphoprotein</keyword>
<dbReference type="Pfam" id="PF00486">
    <property type="entry name" value="Trans_reg_C"/>
    <property type="match status" value="1"/>
</dbReference>
<dbReference type="Pfam" id="PF00072">
    <property type="entry name" value="Response_reg"/>
    <property type="match status" value="1"/>
</dbReference>
<evidence type="ECO:0000256" key="2">
    <source>
        <dbReference type="PROSITE-ProRule" id="PRU00169"/>
    </source>
</evidence>
<evidence type="ECO:0000313" key="9">
    <source>
        <dbReference type="Proteomes" id="UP000606991"/>
    </source>
</evidence>
<proteinExistence type="predicted"/>
<dbReference type="GO" id="GO:0006355">
    <property type="term" value="P:regulation of DNA-templated transcription"/>
    <property type="evidence" value="ECO:0007669"/>
    <property type="project" value="InterPro"/>
</dbReference>
<evidence type="ECO:0000259" key="4">
    <source>
        <dbReference type="PROSITE" id="PS50110"/>
    </source>
</evidence>
<dbReference type="SUPFAM" id="SSF46894">
    <property type="entry name" value="C-terminal effector domain of the bipartite response regulators"/>
    <property type="match status" value="1"/>
</dbReference>
<evidence type="ECO:0000313" key="7">
    <source>
        <dbReference type="EMBL" id="PZR84214.1"/>
    </source>
</evidence>
<dbReference type="SMART" id="SM00862">
    <property type="entry name" value="Trans_reg_C"/>
    <property type="match status" value="1"/>
</dbReference>
<evidence type="ECO:0000256" key="3">
    <source>
        <dbReference type="PROSITE-ProRule" id="PRU01091"/>
    </source>
</evidence>
<dbReference type="Gene3D" id="3.40.50.2300">
    <property type="match status" value="1"/>
</dbReference>
<dbReference type="RefSeq" id="WP_337314474.1">
    <property type="nucleotide sequence ID" value="NZ_JAEKNS010000163.1"/>
</dbReference>
<dbReference type="InterPro" id="IPR011006">
    <property type="entry name" value="CheY-like_superfamily"/>
</dbReference>
<dbReference type="GO" id="GO:0000976">
    <property type="term" value="F:transcription cis-regulatory region binding"/>
    <property type="evidence" value="ECO:0007669"/>
    <property type="project" value="TreeGrafter"/>
</dbReference>
<dbReference type="AlphaFoldDB" id="A0A2W6AKR8"/>
<dbReference type="Gene3D" id="1.10.10.10">
    <property type="entry name" value="Winged helix-like DNA-binding domain superfamily/Winged helix DNA-binding domain"/>
    <property type="match status" value="1"/>
</dbReference>
<dbReference type="Gene3D" id="6.10.250.690">
    <property type="match status" value="1"/>
</dbReference>
<dbReference type="Proteomes" id="UP000606991">
    <property type="component" value="Unassembled WGS sequence"/>
</dbReference>
<dbReference type="SUPFAM" id="SSF52172">
    <property type="entry name" value="CheY-like"/>
    <property type="match status" value="1"/>
</dbReference>
<reference evidence="7" key="2">
    <citation type="submission" date="2018-05" db="EMBL/GenBank/DDBJ databases">
        <authorList>
            <person name="Ferrari B."/>
        </authorList>
    </citation>
    <scope>NUCLEOTIDE SEQUENCE</scope>
    <source>
        <strain evidence="7">RRmetagenome_bin12</strain>
    </source>
</reference>
<reference evidence="6 9" key="3">
    <citation type="submission" date="2020-10" db="EMBL/GenBank/DDBJ databases">
        <title>Ca. Dormibacterota MAGs.</title>
        <authorList>
            <person name="Montgomery K."/>
        </authorList>
    </citation>
    <scope>NUCLEOTIDE SEQUENCE [LARGE SCALE GENOMIC DNA]</scope>
    <source>
        <strain evidence="6">SC8812_S17_18</strain>
    </source>
</reference>
<comment type="caution">
    <text evidence="7">The sequence shown here is derived from an EMBL/GenBank/DDBJ whole genome shotgun (WGS) entry which is preliminary data.</text>
</comment>
<accession>A0A2W6AKR8</accession>
<feature type="domain" description="Response regulatory" evidence="4">
    <location>
        <begin position="6"/>
        <end position="119"/>
    </location>
</feature>
<dbReference type="PROSITE" id="PS50110">
    <property type="entry name" value="RESPONSE_REGULATORY"/>
    <property type="match status" value="1"/>
</dbReference>
<sequence length="234" mass="25875">MSETARILLAEDDRALRQSIAAALRGGSFTVEAVSDGVQAAQRLREEPYDVVLLDIGLPFVDGWEILQQIEGRRQPSVIVISARGEERDKVRALDLGADDYLTKPFGADELLARLRAVLRRVRSTGDAGVARAGEVVVDLTNRSVTRAGAEVRLSPTEWVLLAELASHPGMTRDHRTLLGRVWGPAYIGDRNYLRTFIQRLRRKLEDDPANPGVIVTVGHQGYRFGSSPLARDR</sequence>
<dbReference type="InterPro" id="IPR039420">
    <property type="entry name" value="WalR-like"/>
</dbReference>
<dbReference type="PROSITE" id="PS51755">
    <property type="entry name" value="OMPR_PHOB"/>
    <property type="match status" value="1"/>
</dbReference>
<keyword evidence="1 3" id="KW-0238">DNA-binding</keyword>
<evidence type="ECO:0000313" key="8">
    <source>
        <dbReference type="Proteomes" id="UP000248724"/>
    </source>
</evidence>
<dbReference type="EMBL" id="JAEKNS010000163">
    <property type="protein sequence ID" value="MBJ7596437.1"/>
    <property type="molecule type" value="Genomic_DNA"/>
</dbReference>
<dbReference type="PANTHER" id="PTHR48111">
    <property type="entry name" value="REGULATOR OF RPOS"/>
    <property type="match status" value="1"/>
</dbReference>
<reference evidence="7 8" key="1">
    <citation type="journal article" date="2017" name="Nature">
        <title>Atmospheric trace gases support primary production in Antarctic desert surface soil.</title>
        <authorList>
            <person name="Ji M."/>
            <person name="Greening C."/>
            <person name="Vanwonterghem I."/>
            <person name="Carere C.R."/>
            <person name="Bay S.K."/>
            <person name="Steen J.A."/>
            <person name="Montgomery K."/>
            <person name="Lines T."/>
            <person name="Beardall J."/>
            <person name="van Dorst J."/>
            <person name="Snape I."/>
            <person name="Stott M.B."/>
            <person name="Hugenholtz P."/>
            <person name="Ferrari B.C."/>
        </authorList>
    </citation>
    <scope>NUCLEOTIDE SEQUENCE [LARGE SCALE GENOMIC DNA]</scope>
    <source>
        <strain evidence="7">RRmetagenome_bin12</strain>
    </source>
</reference>
<dbReference type="EMBL" id="QHBU01000008">
    <property type="protein sequence ID" value="PZR84214.1"/>
    <property type="molecule type" value="Genomic_DNA"/>
</dbReference>
<dbReference type="InterPro" id="IPR016032">
    <property type="entry name" value="Sig_transdc_resp-reg_C-effctor"/>
</dbReference>
<accession>A0A934NBL4</accession>
<dbReference type="Proteomes" id="UP000248724">
    <property type="component" value="Unassembled WGS sequence"/>
</dbReference>
<dbReference type="InterPro" id="IPR001789">
    <property type="entry name" value="Sig_transdc_resp-reg_receiver"/>
</dbReference>
<dbReference type="CDD" id="cd00383">
    <property type="entry name" value="trans_reg_C"/>
    <property type="match status" value="1"/>
</dbReference>
<organism evidence="7 8">
    <name type="scientific">Candidatus Aeolococcus gillhamiae</name>
    <dbReference type="NCBI Taxonomy" id="3127015"/>
    <lineage>
        <taxon>Bacteria</taxon>
        <taxon>Bacillati</taxon>
        <taxon>Candidatus Dormiibacterota</taxon>
        <taxon>Candidatus Dormibacteria</taxon>
        <taxon>Candidatus Aeolococcales</taxon>
        <taxon>Candidatus Aeolococcaceae</taxon>
        <taxon>Candidatus Aeolococcus</taxon>
    </lineage>
</organism>
<dbReference type="InterPro" id="IPR001867">
    <property type="entry name" value="OmpR/PhoB-type_DNA-bd"/>
</dbReference>
<dbReference type="GO" id="GO:0005829">
    <property type="term" value="C:cytosol"/>
    <property type="evidence" value="ECO:0007669"/>
    <property type="project" value="TreeGrafter"/>
</dbReference>
<dbReference type="InterPro" id="IPR036388">
    <property type="entry name" value="WH-like_DNA-bd_sf"/>
</dbReference>
<feature type="DNA-binding region" description="OmpR/PhoB-type" evidence="3">
    <location>
        <begin position="128"/>
        <end position="227"/>
    </location>
</feature>
<dbReference type="SMART" id="SM00448">
    <property type="entry name" value="REC"/>
    <property type="match status" value="1"/>
</dbReference>
<dbReference type="PANTHER" id="PTHR48111:SF50">
    <property type="entry name" value="KDP OPERON TRANSCRIPTIONAL REGULATORY PROTEIN KDPE"/>
    <property type="match status" value="1"/>
</dbReference>